<feature type="compositionally biased region" description="Low complexity" evidence="1">
    <location>
        <begin position="1"/>
        <end position="11"/>
    </location>
</feature>
<dbReference type="InterPro" id="IPR021373">
    <property type="entry name" value="DUF2993"/>
</dbReference>
<feature type="region of interest" description="Disordered" evidence="1">
    <location>
        <begin position="1"/>
        <end position="21"/>
    </location>
</feature>
<accession>B8HNQ9</accession>
<dbReference type="EMBL" id="CP001344">
    <property type="protein sequence ID" value="ACL43790.1"/>
    <property type="molecule type" value="Genomic_DNA"/>
</dbReference>
<sequence>MSGSEHLSSSSETRVDPSEPKGSRLLSRVLVPALRVWIRAQVQRIEQLQVQLQAGDRQLLGGYLPQIRLAAQAVIYQGLHLSQIEVQGSNIRVNLGQILRGHPLQLLEPVTATIDLALQEADLQASLRSTLLQQALTDLVSGWLELAGLNEILSGQGQLRIDPQAGQLFLAPQALTLALNGVTEQGHVLPIVVRTGIELASPQQLRLLSPHYLPGLNARRGFPLTDLEGYIIDLGREVALAELSLLEGQLRCRGTITVFP</sequence>
<dbReference type="STRING" id="395961.Cyan7425_1417"/>
<gene>
    <name evidence="2" type="ordered locus">Cyan7425_1417</name>
</gene>
<dbReference type="AlphaFoldDB" id="B8HNQ9"/>
<name>B8HNQ9_CYAP4</name>
<dbReference type="HOGENOM" id="CLU_089598_0_0_3"/>
<evidence type="ECO:0008006" key="3">
    <source>
        <dbReference type="Google" id="ProtNLM"/>
    </source>
</evidence>
<dbReference type="eggNOG" id="ENOG502ZC76">
    <property type="taxonomic scope" value="Bacteria"/>
</dbReference>
<reference evidence="2" key="1">
    <citation type="submission" date="2009-01" db="EMBL/GenBank/DDBJ databases">
        <title>Complete sequence of chromosome Cyanothece sp. PCC 7425.</title>
        <authorList>
            <consortium name="US DOE Joint Genome Institute"/>
            <person name="Lucas S."/>
            <person name="Copeland A."/>
            <person name="Lapidus A."/>
            <person name="Glavina del Rio T."/>
            <person name="Dalin E."/>
            <person name="Tice H."/>
            <person name="Bruce D."/>
            <person name="Goodwin L."/>
            <person name="Pitluck S."/>
            <person name="Sims D."/>
            <person name="Meineke L."/>
            <person name="Brettin T."/>
            <person name="Detter J.C."/>
            <person name="Han C."/>
            <person name="Larimer F."/>
            <person name="Land M."/>
            <person name="Hauser L."/>
            <person name="Kyrpides N."/>
            <person name="Ovchinnikova G."/>
            <person name="Liberton M."/>
            <person name="Stoeckel J."/>
            <person name="Banerjee A."/>
            <person name="Singh A."/>
            <person name="Page L."/>
            <person name="Sato H."/>
            <person name="Zhao L."/>
            <person name="Sherman L."/>
            <person name="Pakrasi H."/>
            <person name="Richardson P."/>
        </authorList>
    </citation>
    <scope>NUCLEOTIDE SEQUENCE</scope>
    <source>
        <strain evidence="2">PCC 7425</strain>
    </source>
</reference>
<proteinExistence type="predicted"/>
<evidence type="ECO:0000313" key="2">
    <source>
        <dbReference type="EMBL" id="ACL43790.1"/>
    </source>
</evidence>
<dbReference type="Pfam" id="PF11209">
    <property type="entry name" value="LmeA"/>
    <property type="match status" value="1"/>
</dbReference>
<protein>
    <recommendedName>
        <fullName evidence="3">DUF2993 domain-containing protein</fullName>
    </recommendedName>
</protein>
<dbReference type="KEGG" id="cyn:Cyan7425_1417"/>
<dbReference type="OrthoDB" id="460303at2"/>
<evidence type="ECO:0000256" key="1">
    <source>
        <dbReference type="SAM" id="MobiDB-lite"/>
    </source>
</evidence>
<organism evidence="2">
    <name type="scientific">Cyanothece sp. (strain PCC 7425 / ATCC 29141)</name>
    <dbReference type="NCBI Taxonomy" id="395961"/>
    <lineage>
        <taxon>Bacteria</taxon>
        <taxon>Bacillati</taxon>
        <taxon>Cyanobacteriota</taxon>
        <taxon>Cyanophyceae</taxon>
        <taxon>Gomontiellales</taxon>
        <taxon>Cyanothecaceae</taxon>
        <taxon>Cyanothece</taxon>
    </lineage>
</organism>